<dbReference type="GO" id="GO:0000978">
    <property type="term" value="F:RNA polymerase II cis-regulatory region sequence-specific DNA binding"/>
    <property type="evidence" value="ECO:0007669"/>
    <property type="project" value="TreeGrafter"/>
</dbReference>
<evidence type="ECO:0000259" key="6">
    <source>
        <dbReference type="PROSITE" id="PS50157"/>
    </source>
</evidence>
<dbReference type="OrthoDB" id="8117402at2759"/>
<evidence type="ECO:0000256" key="1">
    <source>
        <dbReference type="ARBA" id="ARBA00022723"/>
    </source>
</evidence>
<dbReference type="EMBL" id="JAACJO010000001">
    <property type="protein sequence ID" value="KAF5363400.1"/>
    <property type="molecule type" value="Genomic_DNA"/>
</dbReference>
<protein>
    <recommendedName>
        <fullName evidence="6">C2H2-type domain-containing protein</fullName>
    </recommendedName>
</protein>
<dbReference type="Proteomes" id="UP000559027">
    <property type="component" value="Unassembled WGS sequence"/>
</dbReference>
<reference evidence="7 8" key="1">
    <citation type="journal article" date="2020" name="ISME J.">
        <title>Uncovering the hidden diversity of litter-decomposition mechanisms in mushroom-forming fungi.</title>
        <authorList>
            <person name="Floudas D."/>
            <person name="Bentzer J."/>
            <person name="Ahren D."/>
            <person name="Johansson T."/>
            <person name="Persson P."/>
            <person name="Tunlid A."/>
        </authorList>
    </citation>
    <scope>NUCLEOTIDE SEQUENCE [LARGE SCALE GENOMIC DNA]</scope>
    <source>
        <strain evidence="7 8">CBS 146.42</strain>
    </source>
</reference>
<accession>A0A8H5GEM6</accession>
<dbReference type="InterPro" id="IPR036236">
    <property type="entry name" value="Znf_C2H2_sf"/>
</dbReference>
<dbReference type="PROSITE" id="PS00028">
    <property type="entry name" value="ZINC_FINGER_C2H2_1"/>
    <property type="match status" value="1"/>
</dbReference>
<dbReference type="PANTHER" id="PTHR23235">
    <property type="entry name" value="KRUEPPEL-LIKE TRANSCRIPTION FACTOR"/>
    <property type="match status" value="1"/>
</dbReference>
<feature type="domain" description="C2H2-type" evidence="6">
    <location>
        <begin position="449"/>
        <end position="478"/>
    </location>
</feature>
<evidence type="ECO:0000256" key="2">
    <source>
        <dbReference type="ARBA" id="ARBA00022771"/>
    </source>
</evidence>
<name>A0A8H5GEM6_9AGAR</name>
<evidence type="ECO:0000256" key="5">
    <source>
        <dbReference type="SAM" id="MobiDB-lite"/>
    </source>
</evidence>
<feature type="region of interest" description="Disordered" evidence="5">
    <location>
        <begin position="530"/>
        <end position="549"/>
    </location>
</feature>
<dbReference type="PANTHER" id="PTHR23235:SF120">
    <property type="entry name" value="KRUPPEL-LIKE FACTOR 15"/>
    <property type="match status" value="1"/>
</dbReference>
<keyword evidence="2 4" id="KW-0863">Zinc-finger</keyword>
<evidence type="ECO:0000256" key="4">
    <source>
        <dbReference type="PROSITE-ProRule" id="PRU00042"/>
    </source>
</evidence>
<organism evidence="7 8">
    <name type="scientific">Leucocoprinus leucothites</name>
    <dbReference type="NCBI Taxonomy" id="201217"/>
    <lineage>
        <taxon>Eukaryota</taxon>
        <taxon>Fungi</taxon>
        <taxon>Dikarya</taxon>
        <taxon>Basidiomycota</taxon>
        <taxon>Agaricomycotina</taxon>
        <taxon>Agaricomycetes</taxon>
        <taxon>Agaricomycetidae</taxon>
        <taxon>Agaricales</taxon>
        <taxon>Agaricineae</taxon>
        <taxon>Agaricaceae</taxon>
        <taxon>Leucocoprinus</taxon>
    </lineage>
</organism>
<keyword evidence="1" id="KW-0479">Metal-binding</keyword>
<feature type="region of interest" description="Disordered" evidence="5">
    <location>
        <begin position="263"/>
        <end position="290"/>
    </location>
</feature>
<dbReference type="SUPFAM" id="SSF57667">
    <property type="entry name" value="beta-beta-alpha zinc fingers"/>
    <property type="match status" value="1"/>
</dbReference>
<keyword evidence="8" id="KW-1185">Reference proteome</keyword>
<evidence type="ECO:0000256" key="3">
    <source>
        <dbReference type="ARBA" id="ARBA00022833"/>
    </source>
</evidence>
<keyword evidence="3" id="KW-0862">Zinc</keyword>
<dbReference type="GO" id="GO:0008270">
    <property type="term" value="F:zinc ion binding"/>
    <property type="evidence" value="ECO:0007669"/>
    <property type="project" value="UniProtKB-KW"/>
</dbReference>
<dbReference type="InterPro" id="IPR013087">
    <property type="entry name" value="Znf_C2H2_type"/>
</dbReference>
<dbReference type="Gene3D" id="3.30.160.60">
    <property type="entry name" value="Classic Zinc Finger"/>
    <property type="match status" value="2"/>
</dbReference>
<feature type="domain" description="C2H2-type" evidence="6">
    <location>
        <begin position="479"/>
        <end position="506"/>
    </location>
</feature>
<dbReference type="GO" id="GO:0000981">
    <property type="term" value="F:DNA-binding transcription factor activity, RNA polymerase II-specific"/>
    <property type="evidence" value="ECO:0007669"/>
    <property type="project" value="TreeGrafter"/>
</dbReference>
<sequence length="549" mass="61443">MFSRSQMSRNATLASLNSVFHSPTSPTKSRLWQLDDTAAGVVRSYLDDDFQSNMTLQAYDSYTHSGSSQTASTGLGIFYPSIARMETQDVTGGPKSTFCYDLAYRPRNITRTESIYDAEIAPGFLEEPSSDPFTLSSFLVSPDFLRDDLDLLSNEPVIESSSEPTPYVLAEEQRPIAPVDRQGRWVLQRILEASGHTVESLSTELRTFFGGPGLSSTTNSAQEVGLQSSSTYALKDVLRYPDDSPVLSINPAAIMSVQPIHGRLLPSPPTETPDLGLAEEEDSEAEKPPVPLASLPFIPQPLSSPIPLTNQVLEELEEAILPNKRESDYEPSLSPSAESSNESAFIPIFSRRKAWTRSTRVPRRQSVKRVLLSPYIVPSDSIITEPVVPDFPIDYGTPVLDAHRGIEQSELKAKAARYRERNQGVEYDKKWLLSFAGKLTPQGLMTEEYRCYIVGCNQSNRRRDHILIHVGGHLDQRPFACTHCPARFLRKNECKRHELSHSGARPFTCDLCPLGVTAFVRQDLLKRHQKRTHNIDNTRVRTAKRHRQN</sequence>
<comment type="caution">
    <text evidence="7">The sequence shown here is derived from an EMBL/GenBank/DDBJ whole genome shotgun (WGS) entry which is preliminary data.</text>
</comment>
<evidence type="ECO:0000313" key="7">
    <source>
        <dbReference type="EMBL" id="KAF5363400.1"/>
    </source>
</evidence>
<evidence type="ECO:0000313" key="8">
    <source>
        <dbReference type="Proteomes" id="UP000559027"/>
    </source>
</evidence>
<dbReference type="SMART" id="SM00355">
    <property type="entry name" value="ZnF_C2H2"/>
    <property type="match status" value="3"/>
</dbReference>
<proteinExistence type="predicted"/>
<dbReference type="AlphaFoldDB" id="A0A8H5GEM6"/>
<gene>
    <name evidence="7" type="ORF">D9756_000817</name>
</gene>
<dbReference type="PROSITE" id="PS50157">
    <property type="entry name" value="ZINC_FINGER_C2H2_2"/>
    <property type="match status" value="2"/>
</dbReference>